<accession>A0A1I7TBS8</accession>
<feature type="region of interest" description="Disordered" evidence="1">
    <location>
        <begin position="28"/>
        <end position="89"/>
    </location>
</feature>
<reference evidence="3" key="1">
    <citation type="submission" date="2016-11" db="UniProtKB">
        <authorList>
            <consortium name="WormBaseParasite"/>
        </authorList>
    </citation>
    <scope>IDENTIFICATION</scope>
</reference>
<protein>
    <submittedName>
        <fullName evidence="3">Uncharacterized protein</fullName>
    </submittedName>
</protein>
<name>A0A1I7TBS8_9PELO</name>
<proteinExistence type="predicted"/>
<evidence type="ECO:0000313" key="3">
    <source>
        <dbReference type="WBParaSite" id="Csp11.Scaffold574.g4402.t1"/>
    </source>
</evidence>
<evidence type="ECO:0000256" key="1">
    <source>
        <dbReference type="SAM" id="MobiDB-lite"/>
    </source>
</evidence>
<sequence length="89" mass="10769">MPESTEWIQKKRMMWVIMTRDRSLCILSRPHHRRPKVKLERRDEGGGPSEKRNSVTRLHDKDRVARRKPELLSLNDHARINRMDSEKRE</sequence>
<evidence type="ECO:0000313" key="2">
    <source>
        <dbReference type="Proteomes" id="UP000095282"/>
    </source>
</evidence>
<dbReference type="WBParaSite" id="Csp11.Scaffold574.g4402.t1">
    <property type="protein sequence ID" value="Csp11.Scaffold574.g4402.t1"/>
    <property type="gene ID" value="Csp11.Scaffold574.g4402"/>
</dbReference>
<organism evidence="2 3">
    <name type="scientific">Caenorhabditis tropicalis</name>
    <dbReference type="NCBI Taxonomy" id="1561998"/>
    <lineage>
        <taxon>Eukaryota</taxon>
        <taxon>Metazoa</taxon>
        <taxon>Ecdysozoa</taxon>
        <taxon>Nematoda</taxon>
        <taxon>Chromadorea</taxon>
        <taxon>Rhabditida</taxon>
        <taxon>Rhabditina</taxon>
        <taxon>Rhabditomorpha</taxon>
        <taxon>Rhabditoidea</taxon>
        <taxon>Rhabditidae</taxon>
        <taxon>Peloderinae</taxon>
        <taxon>Caenorhabditis</taxon>
    </lineage>
</organism>
<dbReference type="Proteomes" id="UP000095282">
    <property type="component" value="Unplaced"/>
</dbReference>
<feature type="compositionally biased region" description="Basic and acidic residues" evidence="1">
    <location>
        <begin position="37"/>
        <end position="89"/>
    </location>
</feature>
<dbReference type="AlphaFoldDB" id="A0A1I7TBS8"/>
<keyword evidence="2" id="KW-1185">Reference proteome</keyword>